<dbReference type="InterPro" id="IPR044974">
    <property type="entry name" value="Disease_R_plants"/>
</dbReference>
<keyword evidence="3" id="KW-0175">Coiled coil</keyword>
<evidence type="ECO:0000256" key="2">
    <source>
        <dbReference type="ARBA" id="ARBA00022614"/>
    </source>
</evidence>
<evidence type="ECO:0000313" key="7">
    <source>
        <dbReference type="Proteomes" id="UP000826656"/>
    </source>
</evidence>
<name>A0ABQ7V4D5_SOLTU</name>
<dbReference type="Gene3D" id="1.10.8.430">
    <property type="entry name" value="Helical domain of apoptotic protease-activating factors"/>
    <property type="match status" value="1"/>
</dbReference>
<dbReference type="PANTHER" id="PTHR23155:SF1152">
    <property type="entry name" value="AAA+ ATPASE DOMAIN-CONTAINING PROTEIN"/>
    <property type="match status" value="1"/>
</dbReference>
<reference evidence="6 7" key="1">
    <citation type="journal article" date="2021" name="bioRxiv">
        <title>Chromosome-scale and haplotype-resolved genome assembly of a tetraploid potato cultivar.</title>
        <authorList>
            <person name="Sun H."/>
            <person name="Jiao W.-B."/>
            <person name="Krause K."/>
            <person name="Campoy J.A."/>
            <person name="Goel M."/>
            <person name="Folz-Donahue K."/>
            <person name="Kukat C."/>
            <person name="Huettel B."/>
            <person name="Schneeberger K."/>
        </authorList>
    </citation>
    <scope>NUCLEOTIDE SEQUENCE [LARGE SCALE GENOMIC DNA]</scope>
    <source>
        <strain evidence="6">SolTubOtavaFocal</strain>
        <tissue evidence="6">Leaves</tissue>
    </source>
</reference>
<dbReference type="InterPro" id="IPR042197">
    <property type="entry name" value="Apaf_helical"/>
</dbReference>
<dbReference type="Gene3D" id="3.40.50.300">
    <property type="entry name" value="P-loop containing nucleotide triphosphate hydrolases"/>
    <property type="match status" value="1"/>
</dbReference>
<comment type="caution">
    <text evidence="6">The sequence shown here is derived from an EMBL/GenBank/DDBJ whole genome shotgun (WGS) entry which is preliminary data.</text>
</comment>
<evidence type="ECO:0000259" key="5">
    <source>
        <dbReference type="Pfam" id="PF00931"/>
    </source>
</evidence>
<evidence type="ECO:0000256" key="1">
    <source>
        <dbReference type="ARBA" id="ARBA00004170"/>
    </source>
</evidence>
<dbReference type="SUPFAM" id="SSF52540">
    <property type="entry name" value="P-loop containing nucleoside triphosphate hydrolases"/>
    <property type="match status" value="1"/>
</dbReference>
<protein>
    <recommendedName>
        <fullName evidence="5">NB-ARC domain-containing protein</fullName>
    </recommendedName>
</protein>
<evidence type="ECO:0000313" key="6">
    <source>
        <dbReference type="EMBL" id="KAH0758212.1"/>
    </source>
</evidence>
<dbReference type="InterPro" id="IPR002182">
    <property type="entry name" value="NB-ARC"/>
</dbReference>
<keyword evidence="4" id="KW-0472">Membrane</keyword>
<evidence type="ECO:0000256" key="4">
    <source>
        <dbReference type="ARBA" id="ARBA00023136"/>
    </source>
</evidence>
<feature type="domain" description="NB-ARC" evidence="5">
    <location>
        <begin position="66"/>
        <end position="202"/>
    </location>
</feature>
<evidence type="ECO:0000256" key="3">
    <source>
        <dbReference type="ARBA" id="ARBA00023054"/>
    </source>
</evidence>
<accession>A0ABQ7V4D5</accession>
<dbReference type="EMBL" id="JAIVGD010000015">
    <property type="protein sequence ID" value="KAH0758212.1"/>
    <property type="molecule type" value="Genomic_DNA"/>
</dbReference>
<gene>
    <name evidence="6" type="ORF">KY290_021705</name>
</gene>
<keyword evidence="2" id="KW-0433">Leucine-rich repeat</keyword>
<proteinExistence type="predicted"/>
<keyword evidence="7" id="KW-1185">Reference proteome</keyword>
<dbReference type="InterPro" id="IPR027417">
    <property type="entry name" value="P-loop_NTPase"/>
</dbReference>
<organism evidence="6 7">
    <name type="scientific">Solanum tuberosum</name>
    <name type="common">Potato</name>
    <dbReference type="NCBI Taxonomy" id="4113"/>
    <lineage>
        <taxon>Eukaryota</taxon>
        <taxon>Viridiplantae</taxon>
        <taxon>Streptophyta</taxon>
        <taxon>Embryophyta</taxon>
        <taxon>Tracheophyta</taxon>
        <taxon>Spermatophyta</taxon>
        <taxon>Magnoliopsida</taxon>
        <taxon>eudicotyledons</taxon>
        <taxon>Gunneridae</taxon>
        <taxon>Pentapetalae</taxon>
        <taxon>asterids</taxon>
        <taxon>lamiids</taxon>
        <taxon>Solanales</taxon>
        <taxon>Solanaceae</taxon>
        <taxon>Solanoideae</taxon>
        <taxon>Solaneae</taxon>
        <taxon>Solanum</taxon>
    </lineage>
</organism>
<sequence length="291" mass="33564">MGVEGWLFSLEKGNKQMGFWVAVFAQLLVVLDRRRNGKWSSLAGCGGGTMVRPWRLKKGQNWVSTTRIFNESVITSHFDVLAKITVFQEYHVRNLYLGLFHYTSSSNEGLEENNDEALVNLLQKSLECRRYLVIVDDIWTTEAWDEISMCFPLHNNGSRILLTTRNTKFAEYYSLGTPPIQMRLLTFDECWNLLYQKLFKNECLSPEFKKIGKEIARICQGLPLATVVMVGVLLKIGNSLDEWKKVVEDVNVLMSKDLDHHCSKVLTLSYYHLPCHIIACLLYLVRCLQEE</sequence>
<dbReference type="Pfam" id="PF00931">
    <property type="entry name" value="NB-ARC"/>
    <property type="match status" value="1"/>
</dbReference>
<comment type="subcellular location">
    <subcellularLocation>
        <location evidence="1">Membrane</location>
        <topology evidence="1">Peripheral membrane protein</topology>
    </subcellularLocation>
</comment>
<dbReference type="PANTHER" id="PTHR23155">
    <property type="entry name" value="DISEASE RESISTANCE PROTEIN RP"/>
    <property type="match status" value="1"/>
</dbReference>
<dbReference type="Proteomes" id="UP000826656">
    <property type="component" value="Unassembled WGS sequence"/>
</dbReference>